<organism evidence="2 3">
    <name type="scientific">Streptomyces sanyensis</name>
    <dbReference type="NCBI Taxonomy" id="568869"/>
    <lineage>
        <taxon>Bacteria</taxon>
        <taxon>Bacillati</taxon>
        <taxon>Actinomycetota</taxon>
        <taxon>Actinomycetes</taxon>
        <taxon>Kitasatosporales</taxon>
        <taxon>Streptomycetaceae</taxon>
        <taxon>Streptomyces</taxon>
    </lineage>
</organism>
<accession>A0ABP9ALW4</accession>
<feature type="compositionally biased region" description="Basic and acidic residues" evidence="1">
    <location>
        <begin position="152"/>
        <end position="165"/>
    </location>
</feature>
<dbReference type="Proteomes" id="UP001501147">
    <property type="component" value="Unassembled WGS sequence"/>
</dbReference>
<feature type="region of interest" description="Disordered" evidence="1">
    <location>
        <begin position="339"/>
        <end position="368"/>
    </location>
</feature>
<protein>
    <submittedName>
        <fullName evidence="2">SWIM zinc finger family protein</fullName>
    </submittedName>
</protein>
<gene>
    <name evidence="2" type="ORF">GCM10023329_37150</name>
</gene>
<keyword evidence="3" id="KW-1185">Reference proteome</keyword>
<feature type="compositionally biased region" description="Low complexity" evidence="1">
    <location>
        <begin position="33"/>
        <end position="42"/>
    </location>
</feature>
<evidence type="ECO:0000256" key="1">
    <source>
        <dbReference type="SAM" id="MobiDB-lite"/>
    </source>
</evidence>
<name>A0ABP9ALW4_9ACTN</name>
<comment type="caution">
    <text evidence="2">The sequence shown here is derived from an EMBL/GenBank/DDBJ whole genome shotgun (WGS) entry which is preliminary data.</text>
</comment>
<feature type="compositionally biased region" description="Basic and acidic residues" evidence="1">
    <location>
        <begin position="20"/>
        <end position="32"/>
    </location>
</feature>
<feature type="region of interest" description="Disordered" evidence="1">
    <location>
        <begin position="124"/>
        <end position="168"/>
    </location>
</feature>
<dbReference type="EMBL" id="BAABJV010000009">
    <property type="protein sequence ID" value="GAA4783336.1"/>
    <property type="molecule type" value="Genomic_DNA"/>
</dbReference>
<proteinExistence type="predicted"/>
<sequence>MAGPSVGGMLRLNGEAPGQEVRRTPERGHRAAPDAASDQAAGYADPNAWSAAGRDAAGVLWGLYGQGGAPGLRVVVDTAAEAAWCACAEAAPPCGHVRGLLLRRRAGPSALPRSTAPGWVAERLGEGLGAPDDGRAGGSSPAGAPGGGSGRTADREARRRAERRAARITAGATELEQRLADLLHEGLASAERAGGGLWEEAAARMVDAQAPGLAARVRELGTLPGSGADWPVRLLEECALLHLLNRAWLGRDRLPGPLAATVRTRVGLPSAADGTAVADSWLVLSRQDTSEGGLTTRRIWLHGRESGRTVLLLSFGAAGRAPGLSLPVGRVLRAAVTPHGGSGRLRGELAEPHGPPTAADRPPPGGTSCAAAAAAYGRALADDPWAESRPVVLGPVVPVPAGEGWQLADGEGADALPIAPAAAAGPGLWRLVALSGGRAVTVFGELGHRGFVPLAAWTDRSAEVVALT</sequence>
<reference evidence="3" key="1">
    <citation type="journal article" date="2019" name="Int. J. Syst. Evol. Microbiol.">
        <title>The Global Catalogue of Microorganisms (GCM) 10K type strain sequencing project: providing services to taxonomists for standard genome sequencing and annotation.</title>
        <authorList>
            <consortium name="The Broad Institute Genomics Platform"/>
            <consortium name="The Broad Institute Genome Sequencing Center for Infectious Disease"/>
            <person name="Wu L."/>
            <person name="Ma J."/>
        </authorList>
    </citation>
    <scope>NUCLEOTIDE SEQUENCE [LARGE SCALE GENOMIC DNA]</scope>
    <source>
        <strain evidence="3">JCM 18324</strain>
    </source>
</reference>
<evidence type="ECO:0000313" key="3">
    <source>
        <dbReference type="Proteomes" id="UP001501147"/>
    </source>
</evidence>
<feature type="region of interest" description="Disordered" evidence="1">
    <location>
        <begin position="1"/>
        <end position="42"/>
    </location>
</feature>
<evidence type="ECO:0000313" key="2">
    <source>
        <dbReference type="EMBL" id="GAA4783336.1"/>
    </source>
</evidence>